<proteinExistence type="predicted"/>
<feature type="region of interest" description="Disordered" evidence="2">
    <location>
        <begin position="521"/>
        <end position="664"/>
    </location>
</feature>
<dbReference type="PANTHER" id="PTHR13833:SF73">
    <property type="entry name" value="NHL DOMAIN-CONTAINING PROTEIN"/>
    <property type="match status" value="1"/>
</dbReference>
<protein>
    <recommendedName>
        <fullName evidence="6">SMP-30/Gluconolactonase/LRE-like region domain-containing protein</fullName>
    </recommendedName>
</protein>
<keyword evidence="1" id="KW-0677">Repeat</keyword>
<keyword evidence="5" id="KW-1185">Reference proteome</keyword>
<accession>A0A5C7IC13</accession>
<comment type="caution">
    <text evidence="4">The sequence shown here is derived from an EMBL/GenBank/DDBJ whole genome shotgun (WGS) entry which is preliminary data.</text>
</comment>
<dbReference type="EMBL" id="VAHF01000003">
    <property type="protein sequence ID" value="TXG66704.1"/>
    <property type="molecule type" value="Genomic_DNA"/>
</dbReference>
<dbReference type="Proteomes" id="UP000323000">
    <property type="component" value="Chromosome 3"/>
</dbReference>
<evidence type="ECO:0000313" key="5">
    <source>
        <dbReference type="Proteomes" id="UP000323000"/>
    </source>
</evidence>
<feature type="compositionally biased region" description="Basic and acidic residues" evidence="2">
    <location>
        <begin position="620"/>
        <end position="633"/>
    </location>
</feature>
<feature type="chain" id="PRO_5022952316" description="SMP-30/Gluconolactonase/LRE-like region domain-containing protein" evidence="3">
    <location>
        <begin position="19"/>
        <end position="687"/>
    </location>
</feature>
<dbReference type="PANTHER" id="PTHR13833">
    <property type="match status" value="1"/>
</dbReference>
<evidence type="ECO:0008006" key="6">
    <source>
        <dbReference type="Google" id="ProtNLM"/>
    </source>
</evidence>
<dbReference type="InterPro" id="IPR011042">
    <property type="entry name" value="6-blade_b-propeller_TolB-like"/>
</dbReference>
<feature type="compositionally biased region" description="Basic and acidic residues" evidence="2">
    <location>
        <begin position="537"/>
        <end position="550"/>
    </location>
</feature>
<gene>
    <name evidence="4" type="ORF">EZV62_007979</name>
</gene>
<dbReference type="AlphaFoldDB" id="A0A5C7IC13"/>
<reference evidence="5" key="1">
    <citation type="journal article" date="2019" name="Gigascience">
        <title>De novo genome assembly of the endangered Acer yangbiense, a plant species with extremely small populations endemic to Yunnan Province, China.</title>
        <authorList>
            <person name="Yang J."/>
            <person name="Wariss H.M."/>
            <person name="Tao L."/>
            <person name="Zhang R."/>
            <person name="Yun Q."/>
            <person name="Hollingsworth P."/>
            <person name="Dao Z."/>
            <person name="Luo G."/>
            <person name="Guo H."/>
            <person name="Ma Y."/>
            <person name="Sun W."/>
        </authorList>
    </citation>
    <scope>NUCLEOTIDE SEQUENCE [LARGE SCALE GENOMIC DNA]</scope>
    <source>
        <strain evidence="5">cv. Malutang</strain>
    </source>
</reference>
<organism evidence="4 5">
    <name type="scientific">Acer yangbiense</name>
    <dbReference type="NCBI Taxonomy" id="1000413"/>
    <lineage>
        <taxon>Eukaryota</taxon>
        <taxon>Viridiplantae</taxon>
        <taxon>Streptophyta</taxon>
        <taxon>Embryophyta</taxon>
        <taxon>Tracheophyta</taxon>
        <taxon>Spermatophyta</taxon>
        <taxon>Magnoliopsida</taxon>
        <taxon>eudicotyledons</taxon>
        <taxon>Gunneridae</taxon>
        <taxon>Pentapetalae</taxon>
        <taxon>rosids</taxon>
        <taxon>malvids</taxon>
        <taxon>Sapindales</taxon>
        <taxon>Sapindaceae</taxon>
        <taxon>Hippocastanoideae</taxon>
        <taxon>Acereae</taxon>
        <taxon>Acer</taxon>
    </lineage>
</organism>
<evidence type="ECO:0000256" key="2">
    <source>
        <dbReference type="SAM" id="MobiDB-lite"/>
    </source>
</evidence>
<dbReference type="Gene3D" id="2.120.10.30">
    <property type="entry name" value="TolB, C-terminal domain"/>
    <property type="match status" value="1"/>
</dbReference>
<dbReference type="OrthoDB" id="342730at2759"/>
<evidence type="ECO:0000313" key="4">
    <source>
        <dbReference type="EMBL" id="TXG66704.1"/>
    </source>
</evidence>
<feature type="compositionally biased region" description="Polar residues" evidence="2">
    <location>
        <begin position="525"/>
        <end position="536"/>
    </location>
</feature>
<name>A0A5C7IC13_9ROSI</name>
<dbReference type="SUPFAM" id="SSF101898">
    <property type="entry name" value="NHL repeat"/>
    <property type="match status" value="1"/>
</dbReference>
<dbReference type="InterPro" id="IPR001258">
    <property type="entry name" value="NHL_repeat"/>
</dbReference>
<evidence type="ECO:0000256" key="1">
    <source>
        <dbReference type="ARBA" id="ARBA00022737"/>
    </source>
</evidence>
<dbReference type="Pfam" id="PF01436">
    <property type="entry name" value="NHL"/>
    <property type="match status" value="1"/>
</dbReference>
<sequence>MSFILLLVLLMVLMERSGLVIGNGPTVLIGYRAMLVYRINSVGVEDLAESKFEVGHLEGWRKLDLARMMEYRVDGYHLYFGLEAKKKEGDKMKELVDSCRIDWMLASAGSFPHFQVALAFDMGADNLAWLGSRNPLIFSAGSLVWLVARTLLLAFSSNVQCGFSSAAYFPHKLSPHIPLMLSAIQAVPAGPLIKHLSSLLKWTTRSSSKLKVPQLDANVLQFENGYLVETVVEGNEIGVVPYKIRVSEDGELFAVDEVNSNIMKITPPLSQYSRGRLVAGSFQGYTGHVDGKPSEARFNHPRGITMDDKGNLYVADTLNLAIRKIGDAGVTTIAGGKSNVAGFRDGPSEDAKFSTDFDVIYVRPTCSLLVVDRGNAALRQISLNQDDCDYQDDSISSTDHLSLTTVDILMVVGAVLVGYATCMLQQGFGSSFFLRMQQPSESKFKEKPSKEKPTSILDNMKEEPGWPSFGQLIVDLSKLALEAMGGIFFSLAPSRFRSSGIKGNLTPLKDSLIMPEDEAEPPIVQRQTTPASLSETHQVHTSERYSEMKPPKIKSSSFKDPALSSKHRSSKRQEYAEFYGSAGEVPPYSKSKSQKERTRHRQRDKSGEVVFGSSGVEQPKPAEVKPVDYEKERTRHRQRDKSGEVVFGSSGVEQPKPAEVKPVDYENLKYDHRYNIRSKYGDDPYRF</sequence>
<evidence type="ECO:0000256" key="3">
    <source>
        <dbReference type="SAM" id="SignalP"/>
    </source>
</evidence>
<keyword evidence="3" id="KW-0732">Signal</keyword>
<feature type="signal peptide" evidence="3">
    <location>
        <begin position="1"/>
        <end position="18"/>
    </location>
</feature>